<comment type="subcellular location">
    <subcellularLocation>
        <location evidence="1">Membrane</location>
        <topology evidence="1">Single-pass type I membrane protein</topology>
    </subcellularLocation>
</comment>
<dbReference type="Proteomes" id="UP000823749">
    <property type="component" value="Chromosome 4"/>
</dbReference>
<keyword evidence="4 7" id="KW-1133">Transmembrane helix</keyword>
<reference evidence="8" key="1">
    <citation type="submission" date="2020-08" db="EMBL/GenBank/DDBJ databases">
        <title>Plant Genome Project.</title>
        <authorList>
            <person name="Zhang R.-G."/>
        </authorList>
    </citation>
    <scope>NUCLEOTIDE SEQUENCE</scope>
    <source>
        <strain evidence="8">WSP0</strain>
        <tissue evidence="8">Leaf</tissue>
    </source>
</reference>
<evidence type="ECO:0000256" key="3">
    <source>
        <dbReference type="ARBA" id="ARBA00022729"/>
    </source>
</evidence>
<dbReference type="Gene3D" id="3.80.10.10">
    <property type="entry name" value="Ribonuclease Inhibitor"/>
    <property type="match status" value="1"/>
</dbReference>
<protein>
    <submittedName>
        <fullName evidence="8">Uncharacterized protein</fullName>
    </submittedName>
</protein>
<comment type="caution">
    <text evidence="8">The sequence shown here is derived from an EMBL/GenBank/DDBJ whole genome shotgun (WGS) entry which is preliminary data.</text>
</comment>
<dbReference type="PANTHER" id="PTHR48061">
    <property type="entry name" value="LEUCINE-RICH REPEAT RECEPTOR PROTEIN KINASE EMS1-LIKE-RELATED"/>
    <property type="match status" value="1"/>
</dbReference>
<dbReference type="EMBL" id="JACTNZ010000004">
    <property type="protein sequence ID" value="KAG5551456.1"/>
    <property type="molecule type" value="Genomic_DNA"/>
</dbReference>
<keyword evidence="3" id="KW-0732">Signal</keyword>
<sequence>MSDNNLNGTIPPCLTSSDDLRVLNLSRNSLHGSLPSTVSLNSQLIMIDLSQNQLRGPVPRLLANCQMLEILVLGNNQIEDTFPSWLGANPELQVLVLRLNKFHGSIGNHKTDVMFPKLRILDLSSNGFSGNLPSEYFENWKAMKMASGERLTYMHTIPKWADRWVGYWDHFDPEVSRMVCGDLWKEEENSEEAEKKGAKELSVKAVFVCFDVFYLSSKGLVLKSELLFGSRQVNGDFVLAWMNFFIAHRGTKIVPPILECSALRALDKSFSVDQAKAVHRERAVYLEGNNSIRLKTVHMMGILDCVVSLCHRCVKILGPRRRHCTCSSQGDETEFSSGVFWMVMLMGFGSGLIVGLVIGTTLTRRYHKWFVDTFGRRKKIQKQQKRNGRMN</sequence>
<keyword evidence="5 7" id="KW-0472">Membrane</keyword>
<evidence type="ECO:0000256" key="5">
    <source>
        <dbReference type="ARBA" id="ARBA00023136"/>
    </source>
</evidence>
<evidence type="ECO:0000256" key="7">
    <source>
        <dbReference type="SAM" id="Phobius"/>
    </source>
</evidence>
<name>A0AAV6KG87_9ERIC</name>
<feature type="transmembrane region" description="Helical" evidence="7">
    <location>
        <begin position="338"/>
        <end position="358"/>
    </location>
</feature>
<gene>
    <name evidence="8" type="ORF">RHGRI_009766</name>
</gene>
<dbReference type="AlphaFoldDB" id="A0AAV6KG87"/>
<dbReference type="InterPro" id="IPR001611">
    <property type="entry name" value="Leu-rich_rpt"/>
</dbReference>
<dbReference type="Pfam" id="PF00560">
    <property type="entry name" value="LRR_1"/>
    <property type="match status" value="3"/>
</dbReference>
<evidence type="ECO:0000313" key="8">
    <source>
        <dbReference type="EMBL" id="KAG5551456.1"/>
    </source>
</evidence>
<keyword evidence="2 7" id="KW-0812">Transmembrane</keyword>
<evidence type="ECO:0000313" key="9">
    <source>
        <dbReference type="Proteomes" id="UP000823749"/>
    </source>
</evidence>
<dbReference type="SUPFAM" id="SSF52058">
    <property type="entry name" value="L domain-like"/>
    <property type="match status" value="1"/>
</dbReference>
<dbReference type="PANTHER" id="PTHR48061:SF12">
    <property type="entry name" value="DISEASE RESISTANCE LIKE PROTEIN"/>
    <property type="match status" value="1"/>
</dbReference>
<proteinExistence type="predicted"/>
<evidence type="ECO:0000256" key="1">
    <source>
        <dbReference type="ARBA" id="ARBA00004479"/>
    </source>
</evidence>
<keyword evidence="6" id="KW-0325">Glycoprotein</keyword>
<dbReference type="InterPro" id="IPR032675">
    <property type="entry name" value="LRR_dom_sf"/>
</dbReference>
<accession>A0AAV6KG87</accession>
<evidence type="ECO:0000256" key="6">
    <source>
        <dbReference type="ARBA" id="ARBA00023180"/>
    </source>
</evidence>
<dbReference type="InterPro" id="IPR046956">
    <property type="entry name" value="RLP23-like"/>
</dbReference>
<organism evidence="8 9">
    <name type="scientific">Rhododendron griersonianum</name>
    <dbReference type="NCBI Taxonomy" id="479676"/>
    <lineage>
        <taxon>Eukaryota</taxon>
        <taxon>Viridiplantae</taxon>
        <taxon>Streptophyta</taxon>
        <taxon>Embryophyta</taxon>
        <taxon>Tracheophyta</taxon>
        <taxon>Spermatophyta</taxon>
        <taxon>Magnoliopsida</taxon>
        <taxon>eudicotyledons</taxon>
        <taxon>Gunneridae</taxon>
        <taxon>Pentapetalae</taxon>
        <taxon>asterids</taxon>
        <taxon>Ericales</taxon>
        <taxon>Ericaceae</taxon>
        <taxon>Ericoideae</taxon>
        <taxon>Rhodoreae</taxon>
        <taxon>Rhododendron</taxon>
    </lineage>
</organism>
<evidence type="ECO:0000256" key="4">
    <source>
        <dbReference type="ARBA" id="ARBA00022989"/>
    </source>
</evidence>
<evidence type="ECO:0000256" key="2">
    <source>
        <dbReference type="ARBA" id="ARBA00022692"/>
    </source>
</evidence>
<keyword evidence="9" id="KW-1185">Reference proteome</keyword>
<dbReference type="GO" id="GO:0016020">
    <property type="term" value="C:membrane"/>
    <property type="evidence" value="ECO:0007669"/>
    <property type="project" value="UniProtKB-SubCell"/>
</dbReference>